<dbReference type="InterPro" id="IPR000477">
    <property type="entry name" value="RT_dom"/>
</dbReference>
<accession>A0A7I4YRJ9</accession>
<dbReference type="AlphaFoldDB" id="A0A7I4YRJ9"/>
<proteinExistence type="predicted"/>
<dbReference type="PANTHER" id="PTHR47027:SF20">
    <property type="entry name" value="REVERSE TRANSCRIPTASE-LIKE PROTEIN WITH RNA-DIRECTED DNA POLYMERASE DOMAIN"/>
    <property type="match status" value="1"/>
</dbReference>
<reference evidence="3" key="1">
    <citation type="submission" date="2020-12" db="UniProtKB">
        <authorList>
            <consortium name="WormBaseParasite"/>
        </authorList>
    </citation>
    <scope>IDENTIFICATION</scope>
    <source>
        <strain evidence="3">MHco3</strain>
    </source>
</reference>
<organism evidence="2 3">
    <name type="scientific">Haemonchus contortus</name>
    <name type="common">Barber pole worm</name>
    <dbReference type="NCBI Taxonomy" id="6289"/>
    <lineage>
        <taxon>Eukaryota</taxon>
        <taxon>Metazoa</taxon>
        <taxon>Ecdysozoa</taxon>
        <taxon>Nematoda</taxon>
        <taxon>Chromadorea</taxon>
        <taxon>Rhabditida</taxon>
        <taxon>Rhabditina</taxon>
        <taxon>Rhabditomorpha</taxon>
        <taxon>Strongyloidea</taxon>
        <taxon>Trichostrongylidae</taxon>
        <taxon>Haemonchus</taxon>
    </lineage>
</organism>
<evidence type="ECO:0000259" key="1">
    <source>
        <dbReference type="PROSITE" id="PS50878"/>
    </source>
</evidence>
<dbReference type="WBParaSite" id="HCON_00131790-00001">
    <property type="protein sequence ID" value="HCON_00131790-00001"/>
    <property type="gene ID" value="HCON_00131790"/>
</dbReference>
<protein>
    <submittedName>
        <fullName evidence="3">Reverse transcriptase domain-containing protein</fullName>
    </submittedName>
</protein>
<dbReference type="OMA" id="RTPHEHT"/>
<sequence length="116" mass="13136">MAFDRLPRQILWRALRERNGLKQSIYLVRDMFDGSTTEVCTPHGLAGATDVTDEVHQGSALRPFLFLLTLDVITSELLDEPLKAILYAYDIALIVESREEPQEKLQKWQGETMGSG</sequence>
<name>A0A7I4YRJ9_HAECO</name>
<feature type="domain" description="Reverse transcriptase" evidence="1">
    <location>
        <begin position="1"/>
        <end position="116"/>
    </location>
</feature>
<dbReference type="Proteomes" id="UP000025227">
    <property type="component" value="Unplaced"/>
</dbReference>
<dbReference type="OrthoDB" id="5854130at2759"/>
<evidence type="ECO:0000313" key="3">
    <source>
        <dbReference type="WBParaSite" id="HCON_00131790-00001"/>
    </source>
</evidence>
<dbReference type="PROSITE" id="PS50878">
    <property type="entry name" value="RT_POL"/>
    <property type="match status" value="1"/>
</dbReference>
<dbReference type="PANTHER" id="PTHR47027">
    <property type="entry name" value="REVERSE TRANSCRIPTASE DOMAIN-CONTAINING PROTEIN"/>
    <property type="match status" value="1"/>
</dbReference>
<evidence type="ECO:0000313" key="2">
    <source>
        <dbReference type="Proteomes" id="UP000025227"/>
    </source>
</evidence>
<keyword evidence="2" id="KW-1185">Reference proteome</keyword>